<evidence type="ECO:0000313" key="3">
    <source>
        <dbReference type="Ensembl" id="ENSGALP00010002314.1"/>
    </source>
</evidence>
<dbReference type="GO" id="GO:0007165">
    <property type="term" value="P:signal transduction"/>
    <property type="evidence" value="ECO:0007669"/>
    <property type="project" value="InterPro"/>
</dbReference>
<dbReference type="InterPro" id="IPR051576">
    <property type="entry name" value="PX-Rho_GAP"/>
</dbReference>
<keyword evidence="1" id="KW-0343">GTPase activation</keyword>
<gene>
    <name evidence="3" type="primary">ARHGAP33L6</name>
</gene>
<dbReference type="SUPFAM" id="SSF48350">
    <property type="entry name" value="GTPase activation domain, GAP"/>
    <property type="match status" value="1"/>
</dbReference>
<dbReference type="Ensembl" id="ENSGALT00010004015.1">
    <property type="protein sequence ID" value="ENSGALP00010002314.1"/>
    <property type="gene ID" value="ENSGALG00010001756.1"/>
</dbReference>
<dbReference type="FunFam" id="1.10.555.10:FF:000156">
    <property type="match status" value="1"/>
</dbReference>
<dbReference type="Proteomes" id="UP000000539">
    <property type="component" value="Chromosome 16"/>
</dbReference>
<evidence type="ECO:0000259" key="2">
    <source>
        <dbReference type="Pfam" id="PF00620"/>
    </source>
</evidence>
<evidence type="ECO:0000313" key="4">
    <source>
        <dbReference type="Proteomes" id="UP000000539"/>
    </source>
</evidence>
<dbReference type="OrthoDB" id="79452at2759"/>
<protein>
    <recommendedName>
        <fullName evidence="2">Rho-GAP domain-containing protein</fullName>
    </recommendedName>
</protein>
<dbReference type="PANTHER" id="PTHR15729:SF13">
    <property type="entry name" value="RHO GTPASE-ACTIVATING PROTEIN 32"/>
    <property type="match status" value="1"/>
</dbReference>
<dbReference type="InterPro" id="IPR008936">
    <property type="entry name" value="Rho_GTPase_activation_prot"/>
</dbReference>
<dbReference type="Pfam" id="PF00620">
    <property type="entry name" value="RhoGAP"/>
    <property type="match status" value="1"/>
</dbReference>
<dbReference type="PANTHER" id="PTHR15729">
    <property type="entry name" value="CDC42 GTPASE-ACTIVATING PROTEIN"/>
    <property type="match status" value="1"/>
</dbReference>
<accession>A0A8V0X6T7</accession>
<dbReference type="GO" id="GO:0005096">
    <property type="term" value="F:GTPase activator activity"/>
    <property type="evidence" value="ECO:0007669"/>
    <property type="project" value="UniProtKB-KW"/>
</dbReference>
<dbReference type="Gene3D" id="1.10.555.10">
    <property type="entry name" value="Rho GTPase activation protein"/>
    <property type="match status" value="1"/>
</dbReference>
<reference evidence="3" key="1">
    <citation type="submission" date="2020-11" db="EMBL/GenBank/DDBJ databases">
        <title>Gallus gallus (Chicken) genome, bGalGal1, GRCg7b, maternal haplotype autosomes + Z &amp; W.</title>
        <authorList>
            <person name="Warren W."/>
            <person name="Formenti G."/>
            <person name="Fedrigo O."/>
            <person name="Haase B."/>
            <person name="Mountcastle J."/>
            <person name="Balacco J."/>
            <person name="Tracey A."/>
            <person name="Schneider V."/>
            <person name="Okimoto R."/>
            <person name="Cheng H."/>
            <person name="Hawken R."/>
            <person name="Howe K."/>
            <person name="Jarvis E.D."/>
        </authorList>
    </citation>
    <scope>NUCLEOTIDE SEQUENCE [LARGE SCALE GENOMIC DNA]</scope>
    <source>
        <strain evidence="3">Broiler</strain>
    </source>
</reference>
<feature type="domain" description="Rho-GAP" evidence="2">
    <location>
        <begin position="123"/>
        <end position="164"/>
    </location>
</feature>
<reference evidence="3" key="3">
    <citation type="submission" date="2025-09" db="UniProtKB">
        <authorList>
            <consortium name="Ensembl"/>
        </authorList>
    </citation>
    <scope>IDENTIFICATION</scope>
    <source>
        <strain evidence="3">broiler</strain>
    </source>
</reference>
<dbReference type="GeneTree" id="ENSGT01070000257167"/>
<keyword evidence="4" id="KW-1185">Reference proteome</keyword>
<dbReference type="InterPro" id="IPR000198">
    <property type="entry name" value="RhoGAP_dom"/>
</dbReference>
<dbReference type="AlphaFoldDB" id="A0A8V0X6T7"/>
<dbReference type="FunCoup" id="A0A8V0X6T7">
    <property type="interactions" value="178"/>
</dbReference>
<sequence length="233" mass="25323">NTGCSVDLLGQEVLLQDAALEGSGTALSALLPVCSSLQSPSEQPLLLLAALGSWHVIVDEAASCQRNWECLSQKKRPPFGNVSSSVACVLLATEVLISSCNSASPARCCVLLPGHECDSEQSPDPTQDSYVCGVHSVSSLCKMYFRELPNPLLSDRLYEQLSDTVLYHGASPCGCLLLPQSCSHWRRHRHRHEATATLPLCQTAERLKAPQLYRGNATQSVAFHPKEKVQPMR</sequence>
<organism evidence="3 4">
    <name type="scientific">Gallus gallus</name>
    <name type="common">Chicken</name>
    <dbReference type="NCBI Taxonomy" id="9031"/>
    <lineage>
        <taxon>Eukaryota</taxon>
        <taxon>Metazoa</taxon>
        <taxon>Chordata</taxon>
        <taxon>Craniata</taxon>
        <taxon>Vertebrata</taxon>
        <taxon>Euteleostomi</taxon>
        <taxon>Archelosauria</taxon>
        <taxon>Archosauria</taxon>
        <taxon>Dinosauria</taxon>
        <taxon>Saurischia</taxon>
        <taxon>Theropoda</taxon>
        <taxon>Coelurosauria</taxon>
        <taxon>Aves</taxon>
        <taxon>Neognathae</taxon>
        <taxon>Galloanserae</taxon>
        <taxon>Galliformes</taxon>
        <taxon>Phasianidae</taxon>
        <taxon>Phasianinae</taxon>
        <taxon>Gallus</taxon>
    </lineage>
</organism>
<evidence type="ECO:0000256" key="1">
    <source>
        <dbReference type="ARBA" id="ARBA00022468"/>
    </source>
</evidence>
<name>A0A8V0X6T7_CHICK</name>
<proteinExistence type="predicted"/>
<reference evidence="3" key="2">
    <citation type="submission" date="2025-08" db="UniProtKB">
        <authorList>
            <consortium name="Ensembl"/>
        </authorList>
    </citation>
    <scope>IDENTIFICATION</scope>
    <source>
        <strain evidence="3">broiler</strain>
    </source>
</reference>